<dbReference type="Proteomes" id="UP000190198">
    <property type="component" value="Unassembled WGS sequence"/>
</dbReference>
<accession>A0A1T2L6B7</accession>
<sequence>MKARLAKIKYWFKRPDPRAAQALFESEGLGFPTLPRELAAKLKQRGKWLYSTRKIEVSPYFLQNYAEEFETEQVNDYVILSHDGHGVNSWAIQYYLVKSGLCLLLHLRWGGVYTDNDKGAEEIAACFTVADKIVAEAGGSGVDLNEKPLLIVASDFYGSYWMIDGVRQNEWDARESNSLEALNEVLELLVSGD</sequence>
<keyword evidence="2" id="KW-1185">Reference proteome</keyword>
<dbReference type="AlphaFoldDB" id="A0A1T2L6B7"/>
<evidence type="ECO:0000313" key="1">
    <source>
        <dbReference type="EMBL" id="OOZ40631.1"/>
    </source>
</evidence>
<proteinExistence type="predicted"/>
<dbReference type="RefSeq" id="WP_078476847.1">
    <property type="nucleotide sequence ID" value="NZ_MPRK01000083.1"/>
</dbReference>
<dbReference type="OrthoDB" id="6193490at2"/>
<protein>
    <submittedName>
        <fullName evidence="1">Uncharacterized protein</fullName>
    </submittedName>
</protein>
<comment type="caution">
    <text evidence="1">The sequence shown here is derived from an EMBL/GenBank/DDBJ whole genome shotgun (WGS) entry which is preliminary data.</text>
</comment>
<reference evidence="1 2" key="1">
    <citation type="submission" date="2016-11" db="EMBL/GenBank/DDBJ databases">
        <title>Mixed transmission modes and dynamic genome evolution in an obligate animal-bacterial symbiosis.</title>
        <authorList>
            <person name="Russell S.L."/>
            <person name="Corbett-Detig R.B."/>
            <person name="Cavanaugh C.M."/>
        </authorList>
    </citation>
    <scope>NUCLEOTIDE SEQUENCE [LARGE SCALE GENOMIC DNA]</scope>
    <source>
        <strain evidence="1">Sp-SM6</strain>
    </source>
</reference>
<evidence type="ECO:0000313" key="2">
    <source>
        <dbReference type="Proteomes" id="UP000190198"/>
    </source>
</evidence>
<gene>
    <name evidence="1" type="ORF">BOW52_05630</name>
</gene>
<organism evidence="1 2">
    <name type="scientific">Solemya elarraichensis gill symbiont</name>
    <dbReference type="NCBI Taxonomy" id="1918949"/>
    <lineage>
        <taxon>Bacteria</taxon>
        <taxon>Pseudomonadati</taxon>
        <taxon>Pseudomonadota</taxon>
        <taxon>Gammaproteobacteria</taxon>
        <taxon>sulfur-oxidizing symbionts</taxon>
    </lineage>
</organism>
<dbReference type="EMBL" id="MPRK01000083">
    <property type="protein sequence ID" value="OOZ40631.1"/>
    <property type="molecule type" value="Genomic_DNA"/>
</dbReference>
<name>A0A1T2L6B7_9GAMM</name>